<reference evidence="1 2" key="1">
    <citation type="submission" date="2018-11" db="EMBL/GenBank/DDBJ databases">
        <title>Genome sequencing and assembly of Clostridium tagluense strain A121.</title>
        <authorList>
            <person name="Murakami T."/>
            <person name="Segawa T."/>
            <person name="Shcherbakova V.A."/>
            <person name="Mori H."/>
            <person name="Yoshimura Y."/>
        </authorList>
    </citation>
    <scope>NUCLEOTIDE SEQUENCE [LARGE SCALE GENOMIC DNA]</scope>
    <source>
        <strain evidence="1 2">A121</strain>
    </source>
</reference>
<accession>A0A401US34</accession>
<keyword evidence="1" id="KW-0547">Nucleotide-binding</keyword>
<dbReference type="PANTHER" id="PTHR34301:SF8">
    <property type="entry name" value="ATPASE DOMAIN-CONTAINING PROTEIN"/>
    <property type="match status" value="1"/>
</dbReference>
<protein>
    <submittedName>
        <fullName evidence="1">ATP-binding protein</fullName>
    </submittedName>
</protein>
<dbReference type="AlphaFoldDB" id="A0A401US34"/>
<organism evidence="1 2">
    <name type="scientific">Clostridium tagluense</name>
    <dbReference type="NCBI Taxonomy" id="360422"/>
    <lineage>
        <taxon>Bacteria</taxon>
        <taxon>Bacillati</taxon>
        <taxon>Bacillota</taxon>
        <taxon>Clostridia</taxon>
        <taxon>Eubacteriales</taxon>
        <taxon>Clostridiaceae</taxon>
        <taxon>Clostridium</taxon>
    </lineage>
</organism>
<dbReference type="GO" id="GO:0005524">
    <property type="term" value="F:ATP binding"/>
    <property type="evidence" value="ECO:0007669"/>
    <property type="project" value="UniProtKB-KW"/>
</dbReference>
<comment type="caution">
    <text evidence="1">The sequence shown here is derived from an EMBL/GenBank/DDBJ whole genome shotgun (WGS) entry which is preliminary data.</text>
</comment>
<dbReference type="PANTHER" id="PTHR34301">
    <property type="entry name" value="DNA-BINDING PROTEIN-RELATED"/>
    <property type="match status" value="1"/>
</dbReference>
<name>A0A401US34_9CLOT</name>
<evidence type="ECO:0000313" key="2">
    <source>
        <dbReference type="Proteomes" id="UP000287872"/>
    </source>
</evidence>
<proteinExistence type="predicted"/>
<dbReference type="Proteomes" id="UP000287872">
    <property type="component" value="Unassembled WGS sequence"/>
</dbReference>
<keyword evidence="1" id="KW-0067">ATP-binding</keyword>
<sequence>MKIITGQAARGDNFFKRSILIDKLWRKIDSESSIIISAPRRVGKTSLMRHIEDNPNDKYYVVYIITESVYSENKYYEEIVKAILNCDSIKIKDKALNIFKDAIKNFAKSIDEIGIDSVKFGKKVEFNYYEKFIEIMKSIDLEGHKLIIMIDEFAQTIQNIQEKEGTIYAVKLLQSNRALRQNSDINTKFQFIYTGSISLESIARRMDSSKSINDLDILKVTPLSLSEGKDFINILLKGLDFTMDDNTINHMLYEIKWLNPFYIQLAMDKIQDIYDEEKSPAIYNKSVDIAIKRMIEENNKFSSWHERLSVYKNNDYKFIIELLNIISIGETKKITYNEIHDLAVKYNLEQTYKELINTLVDDGYINNNDEDVKIYTFTSPILRMWWCKKIAN</sequence>
<dbReference type="OrthoDB" id="9805535at2"/>
<dbReference type="EMBL" id="BHYK01000032">
    <property type="protein sequence ID" value="GCD12369.1"/>
    <property type="molecule type" value="Genomic_DNA"/>
</dbReference>
<evidence type="ECO:0000313" key="1">
    <source>
        <dbReference type="EMBL" id="GCD12369.1"/>
    </source>
</evidence>
<keyword evidence="2" id="KW-1185">Reference proteome</keyword>
<dbReference type="SUPFAM" id="SSF52540">
    <property type="entry name" value="P-loop containing nucleoside triphosphate hydrolases"/>
    <property type="match status" value="1"/>
</dbReference>
<dbReference type="Gene3D" id="3.40.50.300">
    <property type="entry name" value="P-loop containing nucleotide triphosphate hydrolases"/>
    <property type="match status" value="1"/>
</dbReference>
<gene>
    <name evidence="1" type="ORF">Ctaglu_39920</name>
</gene>
<dbReference type="InterPro" id="IPR027417">
    <property type="entry name" value="P-loop_NTPase"/>
</dbReference>
<dbReference type="RefSeq" id="WP_125005014.1">
    <property type="nucleotide sequence ID" value="NZ_BHYK01000032.1"/>
</dbReference>